<gene>
    <name evidence="5" type="ORF">LAME_0G02938G</name>
</gene>
<evidence type="ECO:0000256" key="3">
    <source>
        <dbReference type="SAM" id="Coils"/>
    </source>
</evidence>
<protein>
    <submittedName>
        <fullName evidence="5">LAME_0G02938g1_1</fullName>
    </submittedName>
</protein>
<dbReference type="Gene3D" id="3.30.1120.90">
    <property type="entry name" value="Nucleosome assembly protein"/>
    <property type="match status" value="1"/>
</dbReference>
<dbReference type="AlphaFoldDB" id="A0A1G4K6B7"/>
<dbReference type="GO" id="GO:0005634">
    <property type="term" value="C:nucleus"/>
    <property type="evidence" value="ECO:0007669"/>
    <property type="project" value="InterPro"/>
</dbReference>
<comment type="similarity">
    <text evidence="1 2">Belongs to the nucleosome assembly protein (NAP) family.</text>
</comment>
<accession>A0A1G4K6B7</accession>
<evidence type="ECO:0000256" key="4">
    <source>
        <dbReference type="SAM" id="MobiDB-lite"/>
    </source>
</evidence>
<keyword evidence="6" id="KW-1185">Reference proteome</keyword>
<organism evidence="5 6">
    <name type="scientific">Lachancea meyersii CBS 8951</name>
    <dbReference type="NCBI Taxonomy" id="1266667"/>
    <lineage>
        <taxon>Eukaryota</taxon>
        <taxon>Fungi</taxon>
        <taxon>Dikarya</taxon>
        <taxon>Ascomycota</taxon>
        <taxon>Saccharomycotina</taxon>
        <taxon>Saccharomycetes</taxon>
        <taxon>Saccharomycetales</taxon>
        <taxon>Saccharomycetaceae</taxon>
        <taxon>Lachancea</taxon>
    </lineage>
</organism>
<evidence type="ECO:0000256" key="2">
    <source>
        <dbReference type="RuleBase" id="RU003876"/>
    </source>
</evidence>
<reference evidence="6" key="1">
    <citation type="submission" date="2016-03" db="EMBL/GenBank/DDBJ databases">
        <authorList>
            <person name="Devillers Hugo."/>
        </authorList>
    </citation>
    <scope>NUCLEOTIDE SEQUENCE [LARGE SCALE GENOMIC DNA]</scope>
</reference>
<feature type="region of interest" description="Disordered" evidence="4">
    <location>
        <begin position="236"/>
        <end position="274"/>
    </location>
</feature>
<feature type="coiled-coil region" evidence="3">
    <location>
        <begin position="1"/>
        <end position="35"/>
    </location>
</feature>
<evidence type="ECO:0000313" key="6">
    <source>
        <dbReference type="Proteomes" id="UP000191144"/>
    </source>
</evidence>
<dbReference type="OrthoDB" id="19419at2759"/>
<dbReference type="PANTHER" id="PTHR11875">
    <property type="entry name" value="TESTIS-SPECIFIC Y-ENCODED PROTEIN"/>
    <property type="match status" value="1"/>
</dbReference>
<keyword evidence="3" id="KW-0175">Coiled coil</keyword>
<dbReference type="Proteomes" id="UP000191144">
    <property type="component" value="Chromosome G"/>
</dbReference>
<name>A0A1G4K6B7_9SACH</name>
<sequence length="274" mass="31343">MSAQEDKLTNSLEALARVEDDIDVVEKEVEIIRLRKMAPLYELRGKAITGVDGFWKVVLSQHSDFANYVRAADLKYIDCIKSIEMKWMCLEDNKLDHRNVAISFEFDGIDGDFEAQIVTKYFKIENDITKFKYTGKRTEEDDLRDGELGFLTSEPCQIKWPKSFNNINPSLVSDKSTAEGKKNYRTGMKSFFSWFKWTGLKVGKEFPNGDGLANLLADDIYPNCTKYYTEAQVDLEDENIDDEDLSNGPIELESSGSGSDENPKNEPEHKKRKI</sequence>
<dbReference type="Pfam" id="PF00956">
    <property type="entry name" value="NAP"/>
    <property type="match status" value="1"/>
</dbReference>
<feature type="compositionally biased region" description="Basic and acidic residues" evidence="4">
    <location>
        <begin position="261"/>
        <end position="274"/>
    </location>
</feature>
<feature type="compositionally biased region" description="Acidic residues" evidence="4">
    <location>
        <begin position="236"/>
        <end position="245"/>
    </location>
</feature>
<dbReference type="EMBL" id="LT598484">
    <property type="protein sequence ID" value="SCU99378.1"/>
    <property type="molecule type" value="Genomic_DNA"/>
</dbReference>
<evidence type="ECO:0000256" key="1">
    <source>
        <dbReference type="ARBA" id="ARBA00009947"/>
    </source>
</evidence>
<dbReference type="InterPro" id="IPR037231">
    <property type="entry name" value="NAP-like_sf"/>
</dbReference>
<dbReference type="GO" id="GO:0006334">
    <property type="term" value="P:nucleosome assembly"/>
    <property type="evidence" value="ECO:0007669"/>
    <property type="project" value="InterPro"/>
</dbReference>
<evidence type="ECO:0000313" key="5">
    <source>
        <dbReference type="EMBL" id="SCU99378.1"/>
    </source>
</evidence>
<proteinExistence type="inferred from homology"/>
<dbReference type="InterPro" id="IPR002164">
    <property type="entry name" value="NAP_family"/>
</dbReference>
<dbReference type="SUPFAM" id="SSF143113">
    <property type="entry name" value="NAP-like"/>
    <property type="match status" value="1"/>
</dbReference>